<dbReference type="Pfam" id="PF12974">
    <property type="entry name" value="Phosphonate-bd"/>
    <property type="match status" value="1"/>
</dbReference>
<dbReference type="AlphaFoldDB" id="A0A1X1BT07"/>
<protein>
    <submittedName>
        <fullName evidence="1">Phosphate ABC transporter substrate-binding protein</fullName>
    </submittedName>
</protein>
<dbReference type="OrthoDB" id="5599602at2"/>
<gene>
    <name evidence="1" type="ORF">HA41_15550</name>
</gene>
<proteinExistence type="predicted"/>
<evidence type="ECO:0000313" key="2">
    <source>
        <dbReference type="Proteomes" id="UP000193933"/>
    </source>
</evidence>
<dbReference type="RefSeq" id="WP_094121601.1">
    <property type="nucleotide sequence ID" value="NZ_MLFN01000053.1"/>
</dbReference>
<organism evidence="1 2">
    <name type="scientific">Pantoea conspicua</name>
    <dbReference type="NCBI Taxonomy" id="472705"/>
    <lineage>
        <taxon>Bacteria</taxon>
        <taxon>Pseudomonadati</taxon>
        <taxon>Pseudomonadota</taxon>
        <taxon>Gammaproteobacteria</taxon>
        <taxon>Enterobacterales</taxon>
        <taxon>Erwiniaceae</taxon>
        <taxon>Pantoea</taxon>
    </lineage>
</organism>
<comment type="caution">
    <text evidence="1">The sequence shown here is derived from an EMBL/GenBank/DDBJ whole genome shotgun (WGS) entry which is preliminary data.</text>
</comment>
<dbReference type="PANTHER" id="PTHR35841">
    <property type="entry name" value="PHOSPHONATES-BINDING PERIPLASMIC PROTEIN"/>
    <property type="match status" value="1"/>
</dbReference>
<dbReference type="SUPFAM" id="SSF53850">
    <property type="entry name" value="Periplasmic binding protein-like II"/>
    <property type="match status" value="1"/>
</dbReference>
<dbReference type="PANTHER" id="PTHR35841:SF1">
    <property type="entry name" value="PHOSPHONATES-BINDING PERIPLASMIC PROTEIN"/>
    <property type="match status" value="1"/>
</dbReference>
<keyword evidence="2" id="KW-1185">Reference proteome</keyword>
<dbReference type="Gene3D" id="3.40.190.10">
    <property type="entry name" value="Periplasmic binding protein-like II"/>
    <property type="match status" value="1"/>
</dbReference>
<name>A0A1X1BT07_9GAMM</name>
<dbReference type="Proteomes" id="UP000193933">
    <property type="component" value="Unassembled WGS sequence"/>
</dbReference>
<sequence length="257" mass="27947">MTHLLALPMYDIDRPTSVALSQAIVTLLAQHGTTAQPIWPDDLLAHWQDDRLLLSQTCGYPLVTRLPAVQLVGTFHYSAPGCSGPDYRSWLVARDQGATLSDFHARRAVTNSVDSHSGYNALRLVAAQQGVVFSRLVLSGGHRQSLAAVRQHQADIAAIDCVSWALIARYAPEERQGLHIIGETPPAPGLPLITSATTSAQQRETLQSVLGELVTDPAWREVCTASLISGFSPLQRQDYQTIIRIEQQAAALGVTRL</sequence>
<evidence type="ECO:0000313" key="1">
    <source>
        <dbReference type="EMBL" id="ORM51378.1"/>
    </source>
</evidence>
<dbReference type="STRING" id="472705.GCA_001743465_02398"/>
<accession>A0A1X1BT07</accession>
<reference evidence="1 2" key="1">
    <citation type="journal article" date="2017" name="Antonie Van Leeuwenhoek">
        <title>Phylogenomic resolution of the bacterial genus Pantoea and its relationship with Erwinia and Tatumella.</title>
        <authorList>
            <person name="Palmer M."/>
            <person name="Steenkamp E.T."/>
            <person name="Coetzee M.P."/>
            <person name="Chan W.Y."/>
            <person name="van Zyl E."/>
            <person name="De Maayer P."/>
            <person name="Coutinho T.A."/>
            <person name="Blom J."/>
            <person name="Smits T.H."/>
            <person name="Duffy B."/>
            <person name="Venter S.N."/>
        </authorList>
    </citation>
    <scope>NUCLEOTIDE SEQUENCE [LARGE SCALE GENOMIC DNA]</scope>
    <source>
        <strain evidence="1 2">LMG 24534</strain>
    </source>
</reference>
<dbReference type="EMBL" id="MLFN01000053">
    <property type="protein sequence ID" value="ORM51378.1"/>
    <property type="molecule type" value="Genomic_DNA"/>
</dbReference>